<proteinExistence type="inferred from homology"/>
<dbReference type="InterPro" id="IPR050612">
    <property type="entry name" value="Prok_Mopterin_Oxidored"/>
</dbReference>
<keyword evidence="4" id="KW-0411">Iron-sulfur</keyword>
<evidence type="ECO:0000256" key="2">
    <source>
        <dbReference type="ARBA" id="ARBA00022723"/>
    </source>
</evidence>
<dbReference type="EMBL" id="DXAQ01000077">
    <property type="protein sequence ID" value="HIZ89254.1"/>
    <property type="molecule type" value="Genomic_DNA"/>
</dbReference>
<dbReference type="GO" id="GO:0009055">
    <property type="term" value="F:electron transfer activity"/>
    <property type="evidence" value="ECO:0007669"/>
    <property type="project" value="TreeGrafter"/>
</dbReference>
<dbReference type="InterPro" id="IPR006656">
    <property type="entry name" value="Mopterin_OxRdtase"/>
</dbReference>
<dbReference type="GO" id="GO:0043546">
    <property type="term" value="F:molybdopterin cofactor binding"/>
    <property type="evidence" value="ECO:0007669"/>
    <property type="project" value="InterPro"/>
</dbReference>
<organism evidence="6 7">
    <name type="scientific">Candidatus Mucispirillum faecigallinarum</name>
    <dbReference type="NCBI Taxonomy" id="2838699"/>
    <lineage>
        <taxon>Bacteria</taxon>
        <taxon>Pseudomonadati</taxon>
        <taxon>Deferribacterota</taxon>
        <taxon>Deferribacteres</taxon>
        <taxon>Deferribacterales</taxon>
        <taxon>Mucispirillaceae</taxon>
        <taxon>Mucispirillum</taxon>
    </lineage>
</organism>
<feature type="domain" description="4Fe-4S Mo/W bis-MGD-type" evidence="5">
    <location>
        <begin position="29"/>
        <end position="97"/>
    </location>
</feature>
<dbReference type="InterPro" id="IPR009010">
    <property type="entry name" value="Asp_de-COase-like_dom_sf"/>
</dbReference>
<keyword evidence="2" id="KW-0479">Metal-binding</keyword>
<dbReference type="Gene3D" id="3.40.50.740">
    <property type="match status" value="2"/>
</dbReference>
<dbReference type="PANTHER" id="PTHR43742:SF3">
    <property type="entry name" value="DIMETHYL SULFOXIDE REDUCTASE DMSA"/>
    <property type="match status" value="1"/>
</dbReference>
<dbReference type="AlphaFoldDB" id="A0A9D2KAE9"/>
<dbReference type="GO" id="GO:0051536">
    <property type="term" value="F:iron-sulfur cluster binding"/>
    <property type="evidence" value="ECO:0007669"/>
    <property type="project" value="UniProtKB-KW"/>
</dbReference>
<dbReference type="Pfam" id="PF00384">
    <property type="entry name" value="Molybdopterin"/>
    <property type="match status" value="1"/>
</dbReference>
<dbReference type="SUPFAM" id="SSF50692">
    <property type="entry name" value="ADC-like"/>
    <property type="match status" value="1"/>
</dbReference>
<dbReference type="Pfam" id="PF01568">
    <property type="entry name" value="Molydop_binding"/>
    <property type="match status" value="1"/>
</dbReference>
<dbReference type="Gene3D" id="2.40.40.20">
    <property type="match status" value="1"/>
</dbReference>
<reference evidence="6" key="2">
    <citation type="submission" date="2021-04" db="EMBL/GenBank/DDBJ databases">
        <authorList>
            <person name="Gilroy R."/>
        </authorList>
    </citation>
    <scope>NUCLEOTIDE SEQUENCE</scope>
    <source>
        <strain evidence="6">ChiW4-1371</strain>
    </source>
</reference>
<dbReference type="GO" id="GO:0016491">
    <property type="term" value="F:oxidoreductase activity"/>
    <property type="evidence" value="ECO:0007669"/>
    <property type="project" value="InterPro"/>
</dbReference>
<evidence type="ECO:0000256" key="3">
    <source>
        <dbReference type="ARBA" id="ARBA00023004"/>
    </source>
</evidence>
<dbReference type="InterPro" id="IPR006963">
    <property type="entry name" value="Mopterin_OxRdtase_4Fe-4S_dom"/>
</dbReference>
<sequence length="1036" mass="113292">MAVLKTAVQKSYTGGESSNYPTIDETLEEKVYMGCSPHNCGGAACGIAAHVAGGRVVRFTTDDRPSYDMIENKGIYDSQRRGCVRCRSKKQWLYRPDRLLYPLKQTKERGDLSGFVKISWAQAASEIANEMKRIKDTYGPESFHKFYSTGDGAQYPRSCEISANLLHGLGGEYAYHDDYSLPSWYTAGYFTWGNTYPGANSAPDLQNTKTIVLWSGNPSETIGTCNVSWYLTQARDMGVPVICVDQRISKTASMLATGVPASNIPAVITPVGGTDGALIAAMLYHLLDKHLEAVAGGDAWQTTQYLNPRMIAKYVHGFFDKLPADGEGSTYSYKVANTTSNYPVAEGGSYSAYIFGSDDRLVTAGLNVKTSIYPDEIGYNTSADEFDWYAGVDAAGNTIKEPRADKLHGAKTKCYGQTAKTPEWAEKITGVKADTIKAFAEYLAQVSNANGWGGISLLHIGGFQRNTEGEQGIRAFFVLAGVLGCFGQNGSTFGMPSAAAAKDAKFLPSFNPHNTPWSDTNLKSNIKTGTGLKSKDIIPNIGSRFNDAKLTDTVSNKEGTNSSFPVFMWQDAIEKGATGKSRWNAPDVANGPAIKLIFNFGGNCVVNQAGDYNLTTQILKMQNHQSVSEDANYPNRKYQLELLVTSDFFMTSSAQYSDYVLPAAMAFERNFYKTVDDAVHFSPKAVDAPGEVLSDYEMTWKIHDYLGGYFTGGLTSASGTEIREERQLLKSIYTAPAAGEYAGMTFDEFVAKGLVTSGSQVSNPITVQWNTFRADPSLNPLKTPTGKIEAYAQGMSEYYEARGFNNNDTSIQLVNGGSIKTAGETHTNGMFVYPVPMYIPLVEGRHACDKDDTVAAEFKHPDPLGTNNNGYTYRLHNYHMQYRSHSTLNSNAYLDELYKKDVNGNAAFYDIYRGQDKVYGEDAAVCDANIYEPVFVSPNTAKAIRLPANGARVIIYNDRGAIYAYARISKLIHDDDIMIGQGAWASVIDETFTTPTGITHKIDTGGCSNTLMSIRPSRICQGMTLSNDTKVGIQVK</sequence>
<evidence type="ECO:0000259" key="5">
    <source>
        <dbReference type="PROSITE" id="PS51669"/>
    </source>
</evidence>
<comment type="caution">
    <text evidence="6">The sequence shown here is derived from an EMBL/GenBank/DDBJ whole genome shotgun (WGS) entry which is preliminary data.</text>
</comment>
<dbReference type="InterPro" id="IPR006657">
    <property type="entry name" value="MoPterin_dinucl-bd_dom"/>
</dbReference>
<protein>
    <submittedName>
        <fullName evidence="6">Molybdopterin-dependent oxidoreductase</fullName>
    </submittedName>
</protein>
<gene>
    <name evidence="6" type="ORF">H9804_04855</name>
</gene>
<dbReference type="PROSITE" id="PS51669">
    <property type="entry name" value="4FE4S_MOW_BIS_MGD"/>
    <property type="match status" value="1"/>
</dbReference>
<dbReference type="GO" id="GO:0009061">
    <property type="term" value="P:anaerobic respiration"/>
    <property type="evidence" value="ECO:0007669"/>
    <property type="project" value="TreeGrafter"/>
</dbReference>
<accession>A0A9D2KAE9</accession>
<comment type="similarity">
    <text evidence="1">Belongs to the prokaryotic molybdopterin-containing oxidoreductase family.</text>
</comment>
<dbReference type="SUPFAM" id="SSF53706">
    <property type="entry name" value="Formate dehydrogenase/DMSO reductase, domains 1-3"/>
    <property type="match status" value="1"/>
</dbReference>
<dbReference type="PANTHER" id="PTHR43742">
    <property type="entry name" value="TRIMETHYLAMINE-N-OXIDE REDUCTASE"/>
    <property type="match status" value="1"/>
</dbReference>
<dbReference type="Proteomes" id="UP000824176">
    <property type="component" value="Unassembled WGS sequence"/>
</dbReference>
<reference evidence="6" key="1">
    <citation type="journal article" date="2021" name="PeerJ">
        <title>Extensive microbial diversity within the chicken gut microbiome revealed by metagenomics and culture.</title>
        <authorList>
            <person name="Gilroy R."/>
            <person name="Ravi A."/>
            <person name="Getino M."/>
            <person name="Pursley I."/>
            <person name="Horton D.L."/>
            <person name="Alikhan N.F."/>
            <person name="Baker D."/>
            <person name="Gharbi K."/>
            <person name="Hall N."/>
            <person name="Watson M."/>
            <person name="Adriaenssens E.M."/>
            <person name="Foster-Nyarko E."/>
            <person name="Jarju S."/>
            <person name="Secka A."/>
            <person name="Antonio M."/>
            <person name="Oren A."/>
            <person name="Chaudhuri R.R."/>
            <person name="La Ragione R."/>
            <person name="Hildebrand F."/>
            <person name="Pallen M.J."/>
        </authorList>
    </citation>
    <scope>NUCLEOTIDE SEQUENCE</scope>
    <source>
        <strain evidence="6">ChiW4-1371</strain>
    </source>
</reference>
<evidence type="ECO:0000313" key="7">
    <source>
        <dbReference type="Proteomes" id="UP000824176"/>
    </source>
</evidence>
<evidence type="ECO:0000256" key="1">
    <source>
        <dbReference type="ARBA" id="ARBA00010312"/>
    </source>
</evidence>
<dbReference type="Gene3D" id="2.20.25.90">
    <property type="entry name" value="ADC-like domains"/>
    <property type="match status" value="1"/>
</dbReference>
<dbReference type="GO" id="GO:0030151">
    <property type="term" value="F:molybdenum ion binding"/>
    <property type="evidence" value="ECO:0007669"/>
    <property type="project" value="TreeGrafter"/>
</dbReference>
<evidence type="ECO:0000256" key="4">
    <source>
        <dbReference type="ARBA" id="ARBA00023014"/>
    </source>
</evidence>
<dbReference type="Gene3D" id="3.40.228.10">
    <property type="entry name" value="Dimethylsulfoxide Reductase, domain 2"/>
    <property type="match status" value="1"/>
</dbReference>
<keyword evidence="3" id="KW-0408">Iron</keyword>
<evidence type="ECO:0000313" key="6">
    <source>
        <dbReference type="EMBL" id="HIZ89254.1"/>
    </source>
</evidence>
<name>A0A9D2KAE9_9BACT</name>
<dbReference type="GO" id="GO:0030288">
    <property type="term" value="C:outer membrane-bounded periplasmic space"/>
    <property type="evidence" value="ECO:0007669"/>
    <property type="project" value="TreeGrafter"/>
</dbReference>